<feature type="transmembrane region" description="Helical" evidence="1">
    <location>
        <begin position="6"/>
        <end position="24"/>
    </location>
</feature>
<dbReference type="SUPFAM" id="SSF54001">
    <property type="entry name" value="Cysteine proteinases"/>
    <property type="match status" value="1"/>
</dbReference>
<evidence type="ECO:0000313" key="2">
    <source>
        <dbReference type="EMBL" id="QKU35195.1"/>
    </source>
</evidence>
<organism evidence="2">
    <name type="scientific">Tupanvirus soda lake</name>
    <dbReference type="NCBI Taxonomy" id="2126985"/>
    <lineage>
        <taxon>Viruses</taxon>
        <taxon>Varidnaviria</taxon>
        <taxon>Bamfordvirae</taxon>
        <taxon>Nucleocytoviricota</taxon>
        <taxon>Megaviricetes</taxon>
        <taxon>Imitervirales</taxon>
        <taxon>Mimiviridae</taxon>
        <taxon>Megamimivirinae</taxon>
        <taxon>Tupanvirus</taxon>
        <taxon>Tupanvirus salinum</taxon>
    </lineage>
</organism>
<protein>
    <submittedName>
        <fullName evidence="2">Uncharacterized protein</fullName>
    </submittedName>
</protein>
<dbReference type="Gene3D" id="3.90.1720.10">
    <property type="entry name" value="endopeptidase domain like (from Nostoc punctiforme)"/>
    <property type="match status" value="1"/>
</dbReference>
<dbReference type="GeneID" id="80518616"/>
<keyword evidence="1" id="KW-0812">Transmembrane</keyword>
<dbReference type="InterPro" id="IPR038765">
    <property type="entry name" value="Papain-like_cys_pep_sf"/>
</dbReference>
<reference evidence="2" key="2">
    <citation type="journal article" date="2018" name="Nat. Commun.">
        <title>Tailed giant Tupanvirus possesses the most complete translational apparatus of the known virosphere.</title>
        <authorList>
            <person name="Abrahao J."/>
            <person name="Silva L."/>
            <person name="Silva L.S."/>
            <person name="Khalil J.Y.B."/>
            <person name="Rodrigues R."/>
            <person name="Arantes T."/>
            <person name="Assis F."/>
            <person name="Boratto P."/>
            <person name="Andrade M."/>
            <person name="Kroon E.G."/>
            <person name="Ribeiro B."/>
            <person name="Bergier I."/>
            <person name="Seligmann H."/>
            <person name="Ghigo E."/>
            <person name="Colson P."/>
            <person name="Levasseur A."/>
            <person name="Kroemer G."/>
            <person name="Raoult D."/>
            <person name="La Scola B."/>
        </authorList>
    </citation>
    <scope>NUCLEOTIDE SEQUENCE [LARGE SCALE GENOMIC DNA]</scope>
    <source>
        <strain evidence="2">Soda lake</strain>
    </source>
</reference>
<keyword evidence="1" id="KW-0472">Membrane</keyword>
<dbReference type="KEGG" id="vg:80518616"/>
<name>A0A6N1NKW0_9VIRU</name>
<dbReference type="EMBL" id="KY523104">
    <property type="protein sequence ID" value="QKU35195.1"/>
    <property type="molecule type" value="Genomic_DNA"/>
</dbReference>
<sequence>MLTKKFLGIIIIFFLILVLLFVLFSGRNDVNNNLIYDYYDIKKMLKTGDIILFSCKYHTSIIEEIKYTIRTECLGSDYGHAGIVIKNKNGLLYIVDASGSNECDIKDVHYLNNHGKGGVRITKLDDMIVDYYKHFRGVLAVKFIAKEIPYDNVKENLKKYKDITFSSDSVILTLAVIDILFSRTIAEKIAKMCDKQKMFCTEFLHDFLFNCDVLYEYPSKLFWPHFLTKNEFDKIQKVKYSKPYKFIVPNIPNYHEHPDAFPV</sequence>
<proteinExistence type="predicted"/>
<reference evidence="2" key="1">
    <citation type="submission" date="2017-01" db="EMBL/GenBank/DDBJ databases">
        <authorList>
            <person name="Assis F.L."/>
            <person name="Abrahao J.S."/>
            <person name="Silva L."/>
            <person name="Khalil J.B."/>
            <person name="Rodrigues R."/>
            <person name="Silva L.S."/>
            <person name="Arantes T."/>
            <person name="Boratto P."/>
            <person name="Andrade M."/>
            <person name="Kroon E.G."/>
            <person name="Ribeiro B."/>
            <person name="Bergier I."/>
            <person name="Seligmann H."/>
            <person name="Ghigo E."/>
            <person name="Colson P."/>
            <person name="Levasseur A."/>
            <person name="Raoult D."/>
            <person name="Scola B.L."/>
        </authorList>
    </citation>
    <scope>NUCLEOTIDE SEQUENCE</scope>
    <source>
        <strain evidence="2">Soda lake</strain>
    </source>
</reference>
<keyword evidence="1" id="KW-1133">Transmembrane helix</keyword>
<accession>A0A6N1NKW0</accession>
<dbReference type="RefSeq" id="YP_010781852.1">
    <property type="nucleotide sequence ID" value="NC_075039.1"/>
</dbReference>
<evidence type="ECO:0000256" key="1">
    <source>
        <dbReference type="SAM" id="Phobius"/>
    </source>
</evidence>